<sequence>MLGALLALCPLAGHALGLGKLKVHSALHEPLNGEIEFTSITDSELKGLNATLASRADFAIAGAERLPFHANIRFEVVRRPDGRYFLELKTDQPIEEPFVHLLVQVQWAGGRLVREYTALIDPPRYLASTPSGIEVPRVAPTAPAPEVETVPPPVADAEPPLAVEPPTTEPMTEPQPVGDAPAPETSMSDDTLGPDTASAVGISPETGWPEDDAPPTVEALAPAERDMAASTLPEWANASEYTVKRGDTLWAIAERMRADQGLTLEQVMVAIFKNNKSAFFGNNLNNLRAGKILKLPERDAVEATAPAQARKEFRAQYDVWQEYKLKLAAQSGTLKVADAAPAATPVEQAAPKVEPEATPPKAPEPAEKAQPQQPDELLKIVRSTLESEKPGADQAAAQGESAVDAAKREQAALAERVTTLEESLESRQMENRELAEKVGQVRTQLKNEKRLLELENQQLAQAQAQAQAKPAEAKPAEEPKAEARPDVEPKPESAVEPKPQPAAAPKADAKPQPRAVKPRAPKKPASASPPPEDKGFFATLLDDLVNGGMLPIIGGVVVLAGGVILLMYMRRRQRSIAEFEESILASDAIAPDSSVTTGNTSGQSITTGDTSFLSDFSQGSMGHVQTDDVDPVAEAEVYLAYGRDETAEEILKEAIVKNPNRQELKLKLLEIYHQRSDVGAFETLAEELYAALGGPGGKVWEKVEEMGRRLSPNNPMFQGGAGATARRATDSPREEVGDSVAAAGMATTAFAAAATDAESATRAESSPTIDFDFDAGSPAPKQAEAEEPAFDINFDLEEAKTGTDDAGLTFAGSSPATSEDTGLEGLDLGQPAEHVIDFEQAKAEPNAEPSGGGEISFDLPGEEKTAGDDLSLDMATEETGAEGSIRFEPTPEGGEGEIQWELDSTETAAPAADVPVNGADSGGEPQWDETATKLDLARAYIDMGDGDGARSILEEVMAEGNEQQKKQAADLVSQIG</sequence>
<dbReference type="Pfam" id="PF25800">
    <property type="entry name" value="FimV_N"/>
    <property type="match status" value="1"/>
</dbReference>
<keyword evidence="2" id="KW-0812">Transmembrane</keyword>
<feature type="region of interest" description="Disordered" evidence="1">
    <location>
        <begin position="711"/>
        <end position="733"/>
    </location>
</feature>
<dbReference type="PROSITE" id="PS51782">
    <property type="entry name" value="LYSM"/>
    <property type="match status" value="1"/>
</dbReference>
<feature type="region of interest" description="Disordered" evidence="1">
    <location>
        <begin position="878"/>
        <end position="897"/>
    </location>
</feature>
<evidence type="ECO:0000313" key="5">
    <source>
        <dbReference type="Proteomes" id="UP000218899"/>
    </source>
</evidence>
<name>A0A1B4V2V0_9GAMM</name>
<feature type="region of interest" description="Disordered" evidence="1">
    <location>
        <begin position="757"/>
        <end position="783"/>
    </location>
</feature>
<protein>
    <recommendedName>
        <fullName evidence="3">LysM domain-containing protein</fullName>
    </recommendedName>
</protein>
<proteinExistence type="predicted"/>
<feature type="compositionally biased region" description="Low complexity" evidence="1">
    <location>
        <begin position="501"/>
        <end position="515"/>
    </location>
</feature>
<dbReference type="Gene3D" id="1.20.58.2200">
    <property type="match status" value="1"/>
</dbReference>
<feature type="compositionally biased region" description="Low complexity" evidence="1">
    <location>
        <begin position="141"/>
        <end position="176"/>
    </location>
</feature>
<feature type="region of interest" description="Disordered" evidence="1">
    <location>
        <begin position="843"/>
        <end position="867"/>
    </location>
</feature>
<dbReference type="Pfam" id="PF01476">
    <property type="entry name" value="LysM"/>
    <property type="match status" value="1"/>
</dbReference>
<dbReference type="InterPro" id="IPR057840">
    <property type="entry name" value="FimV_N"/>
</dbReference>
<gene>
    <name evidence="4" type="ORF">SVA_1291</name>
</gene>
<feature type="compositionally biased region" description="Basic and acidic residues" evidence="1">
    <location>
        <begin position="471"/>
        <end position="495"/>
    </location>
</feature>
<feature type="transmembrane region" description="Helical" evidence="2">
    <location>
        <begin position="548"/>
        <end position="568"/>
    </location>
</feature>
<dbReference type="InterPro" id="IPR018392">
    <property type="entry name" value="LysM"/>
</dbReference>
<dbReference type="OrthoDB" id="5298707at2"/>
<organism evidence="4 5">
    <name type="scientific">Sulfurifustis variabilis</name>
    <dbReference type="NCBI Taxonomy" id="1675686"/>
    <lineage>
        <taxon>Bacteria</taxon>
        <taxon>Pseudomonadati</taxon>
        <taxon>Pseudomonadota</taxon>
        <taxon>Gammaproteobacteria</taxon>
        <taxon>Acidiferrobacterales</taxon>
        <taxon>Acidiferrobacteraceae</taxon>
        <taxon>Sulfurifustis</taxon>
    </lineage>
</organism>
<feature type="compositionally biased region" description="Polar residues" evidence="1">
    <location>
        <begin position="811"/>
        <end position="820"/>
    </location>
</feature>
<feature type="compositionally biased region" description="Low complexity" evidence="1">
    <location>
        <begin position="342"/>
        <end position="352"/>
    </location>
</feature>
<keyword evidence="5" id="KW-1185">Reference proteome</keyword>
<dbReference type="CDD" id="cd00118">
    <property type="entry name" value="LysM"/>
    <property type="match status" value="1"/>
</dbReference>
<dbReference type="InterPro" id="IPR020012">
    <property type="entry name" value="LysM_FimV"/>
</dbReference>
<dbReference type="NCBIfam" id="TIGR03504">
    <property type="entry name" value="FimV_Cterm"/>
    <property type="match status" value="1"/>
</dbReference>
<feature type="compositionally biased region" description="Low complexity" evidence="1">
    <location>
        <begin position="461"/>
        <end position="470"/>
    </location>
</feature>
<feature type="region of interest" description="Disordered" evidence="1">
    <location>
        <begin position="461"/>
        <end position="534"/>
    </location>
</feature>
<dbReference type="KEGG" id="sva:SVA_1291"/>
<accession>A0A1B4V2V0</accession>
<reference evidence="4 5" key="1">
    <citation type="submission" date="2015-08" db="EMBL/GenBank/DDBJ databases">
        <title>Complete genome sequence of Sulfurifustis variabilis.</title>
        <authorList>
            <person name="Miura A."/>
            <person name="Kojima H."/>
            <person name="Fukui M."/>
        </authorList>
    </citation>
    <scope>NUCLEOTIDE SEQUENCE [LARGE SCALE GENOMIC DNA]</scope>
    <source>
        <strain evidence="5">skN76</strain>
    </source>
</reference>
<dbReference type="Gene3D" id="3.10.350.10">
    <property type="entry name" value="LysM domain"/>
    <property type="match status" value="1"/>
</dbReference>
<dbReference type="InterPro" id="IPR020011">
    <property type="entry name" value="FimV_C"/>
</dbReference>
<evidence type="ECO:0000313" key="4">
    <source>
        <dbReference type="EMBL" id="BAU47866.1"/>
    </source>
</evidence>
<dbReference type="InterPro" id="IPR036779">
    <property type="entry name" value="LysM_dom_sf"/>
</dbReference>
<dbReference type="InterPro" id="IPR038440">
    <property type="entry name" value="FimV_C_sf"/>
</dbReference>
<dbReference type="NCBIfam" id="TIGR03505">
    <property type="entry name" value="FimV_core"/>
    <property type="match status" value="1"/>
</dbReference>
<feature type="domain" description="LysM" evidence="3">
    <location>
        <begin position="239"/>
        <end position="295"/>
    </location>
</feature>
<feature type="region of interest" description="Disordered" evidence="1">
    <location>
        <begin position="342"/>
        <end position="409"/>
    </location>
</feature>
<dbReference type="SMART" id="SM00257">
    <property type="entry name" value="LysM"/>
    <property type="match status" value="1"/>
</dbReference>
<evidence type="ECO:0000256" key="2">
    <source>
        <dbReference type="SAM" id="Phobius"/>
    </source>
</evidence>
<evidence type="ECO:0000259" key="3">
    <source>
        <dbReference type="PROSITE" id="PS51782"/>
    </source>
</evidence>
<dbReference type="AlphaFoldDB" id="A0A1B4V2V0"/>
<dbReference type="Proteomes" id="UP000218899">
    <property type="component" value="Chromosome"/>
</dbReference>
<feature type="region of interest" description="Disordered" evidence="1">
    <location>
        <begin position="804"/>
        <end position="826"/>
    </location>
</feature>
<dbReference type="EMBL" id="AP014936">
    <property type="protein sequence ID" value="BAU47866.1"/>
    <property type="molecule type" value="Genomic_DNA"/>
</dbReference>
<keyword evidence="2" id="KW-1133">Transmembrane helix</keyword>
<feature type="region of interest" description="Disordered" evidence="1">
    <location>
        <begin position="141"/>
        <end position="189"/>
    </location>
</feature>
<keyword evidence="2" id="KW-0472">Membrane</keyword>
<evidence type="ECO:0000256" key="1">
    <source>
        <dbReference type="SAM" id="MobiDB-lite"/>
    </source>
</evidence>